<dbReference type="Proteomes" id="UP001595583">
    <property type="component" value="Unassembled WGS sequence"/>
</dbReference>
<name>A0ABV7K2H3_9HYPH</name>
<dbReference type="Pfam" id="PF09678">
    <property type="entry name" value="Caa3_CtaG"/>
    <property type="match status" value="1"/>
</dbReference>
<evidence type="ECO:0000313" key="8">
    <source>
        <dbReference type="Proteomes" id="UP001595583"/>
    </source>
</evidence>
<feature type="transmembrane region" description="Helical" evidence="6">
    <location>
        <begin position="176"/>
        <end position="198"/>
    </location>
</feature>
<comment type="subcellular location">
    <subcellularLocation>
        <location evidence="1">Cell membrane</location>
        <topology evidence="1">Multi-pass membrane protein</topology>
    </subcellularLocation>
</comment>
<evidence type="ECO:0000313" key="7">
    <source>
        <dbReference type="EMBL" id="MFC3204615.1"/>
    </source>
</evidence>
<dbReference type="EMBL" id="JBHRTK010000001">
    <property type="protein sequence ID" value="MFC3204615.1"/>
    <property type="molecule type" value="Genomic_DNA"/>
</dbReference>
<dbReference type="InterPro" id="IPR019108">
    <property type="entry name" value="Caa3_assmbl_CtaG-rel"/>
</dbReference>
<gene>
    <name evidence="7" type="ORF">ACFOHJ_00070</name>
</gene>
<feature type="transmembrane region" description="Helical" evidence="6">
    <location>
        <begin position="64"/>
        <end position="82"/>
    </location>
</feature>
<proteinExistence type="predicted"/>
<feature type="transmembrane region" description="Helical" evidence="6">
    <location>
        <begin position="132"/>
        <end position="156"/>
    </location>
</feature>
<evidence type="ECO:0000256" key="2">
    <source>
        <dbReference type="ARBA" id="ARBA00022475"/>
    </source>
</evidence>
<feature type="transmembrane region" description="Helical" evidence="6">
    <location>
        <begin position="34"/>
        <end position="52"/>
    </location>
</feature>
<keyword evidence="5 6" id="KW-0472">Membrane</keyword>
<comment type="caution">
    <text evidence="7">The sequence shown here is derived from an EMBL/GenBank/DDBJ whole genome shotgun (WGS) entry which is preliminary data.</text>
</comment>
<keyword evidence="3 6" id="KW-0812">Transmembrane</keyword>
<dbReference type="RefSeq" id="WP_378217270.1">
    <property type="nucleotide sequence ID" value="NZ_JBHRTK010000001.1"/>
</dbReference>
<sequence length="213" mass="22211">MKQTALMAGIIMLALVWLGPLLDVYRASFTAHMLAHMSVVAGAAPLIAIGISATRWDVSGKTRLFSPIPASLVELVVVWTWHAPALRLMAQTSPTATVLEQASFLAAGLLLWLSCLGGGYGGHDWHGGAGAFALLLTSLHMTLLGALLALAPRPLYGLVPVTCLSFQLGADQDQQLGGVIMLMIGAAVYLAGGTALLARLLALPDEQTSGSDE</sequence>
<organism evidence="7 8">
    <name type="scientific">Aquamicrobium soli</name>
    <dbReference type="NCBI Taxonomy" id="1811518"/>
    <lineage>
        <taxon>Bacteria</taxon>
        <taxon>Pseudomonadati</taxon>
        <taxon>Pseudomonadota</taxon>
        <taxon>Alphaproteobacteria</taxon>
        <taxon>Hyphomicrobiales</taxon>
        <taxon>Phyllobacteriaceae</taxon>
        <taxon>Aquamicrobium</taxon>
    </lineage>
</organism>
<evidence type="ECO:0000256" key="4">
    <source>
        <dbReference type="ARBA" id="ARBA00022989"/>
    </source>
</evidence>
<evidence type="ECO:0000256" key="6">
    <source>
        <dbReference type="SAM" id="Phobius"/>
    </source>
</evidence>
<protein>
    <submittedName>
        <fullName evidence="7">Cytochrome c oxidase assembly protein</fullName>
    </submittedName>
</protein>
<keyword evidence="8" id="KW-1185">Reference proteome</keyword>
<reference evidence="8" key="1">
    <citation type="journal article" date="2019" name="Int. J. Syst. Evol. Microbiol.">
        <title>The Global Catalogue of Microorganisms (GCM) 10K type strain sequencing project: providing services to taxonomists for standard genome sequencing and annotation.</title>
        <authorList>
            <consortium name="The Broad Institute Genomics Platform"/>
            <consortium name="The Broad Institute Genome Sequencing Center for Infectious Disease"/>
            <person name="Wu L."/>
            <person name="Ma J."/>
        </authorList>
    </citation>
    <scope>NUCLEOTIDE SEQUENCE [LARGE SCALE GENOMIC DNA]</scope>
    <source>
        <strain evidence="8">KCTC 52165</strain>
    </source>
</reference>
<evidence type="ECO:0000256" key="1">
    <source>
        <dbReference type="ARBA" id="ARBA00004651"/>
    </source>
</evidence>
<feature type="transmembrane region" description="Helical" evidence="6">
    <location>
        <begin position="5"/>
        <end position="22"/>
    </location>
</feature>
<keyword evidence="4 6" id="KW-1133">Transmembrane helix</keyword>
<feature type="transmembrane region" description="Helical" evidence="6">
    <location>
        <begin position="102"/>
        <end position="120"/>
    </location>
</feature>
<evidence type="ECO:0000256" key="5">
    <source>
        <dbReference type="ARBA" id="ARBA00023136"/>
    </source>
</evidence>
<keyword evidence="2" id="KW-1003">Cell membrane</keyword>
<evidence type="ECO:0000256" key="3">
    <source>
        <dbReference type="ARBA" id="ARBA00022692"/>
    </source>
</evidence>
<accession>A0ABV7K2H3</accession>